<proteinExistence type="predicted"/>
<dbReference type="Proteomes" id="UP001302000">
    <property type="component" value="Segment"/>
</dbReference>
<name>A0AA87CI04_9CAUD</name>
<evidence type="ECO:0000313" key="2">
    <source>
        <dbReference type="Proteomes" id="UP001302000"/>
    </source>
</evidence>
<organism evidence="1 2">
    <name type="scientific">Caudoviricetes sp. vir335</name>
    <dbReference type="NCBI Taxonomy" id="3068357"/>
    <lineage>
        <taxon>Viruses</taxon>
        <taxon>Duplodnaviria</taxon>
        <taxon>Heunggongvirae</taxon>
        <taxon>Uroviricota</taxon>
        <taxon>Caudoviricetes</taxon>
    </lineage>
</organism>
<protein>
    <submittedName>
        <fullName evidence="1">Uncharacterized protein</fullName>
    </submittedName>
</protein>
<accession>A0AA87CI04</accession>
<evidence type="ECO:0000313" key="1">
    <source>
        <dbReference type="EMBL" id="DBA35617.1"/>
    </source>
</evidence>
<reference evidence="1 2" key="1">
    <citation type="journal article" date="2023" name="Nat. Microbiol.">
        <title>A compendium of viruses from methanogenic archaea reveals their diversity and adaptations to the gut environment.</title>
        <authorList>
            <person name="Medvedeva S."/>
            <person name="Borrel G."/>
            <person name="Krupovic M."/>
            <person name="Gribaldo S."/>
        </authorList>
    </citation>
    <scope>NUCLEOTIDE SEQUENCE [LARGE SCALE GENOMIC DNA]</scope>
</reference>
<dbReference type="GeneID" id="301841484"/>
<dbReference type="RefSeq" id="YP_013605521.1">
    <property type="nucleotide sequence ID" value="NC_134205.1"/>
</dbReference>
<gene>
    <name evidence="1" type="ORF">vir335_00061</name>
</gene>
<sequence>MGMMMMMSETLWTIRGWRFVTHPDLHNTVELIGPDKIGHEMWAEDGFLIHNLMFYYVPKDVRARAIRTACKLLGAEY</sequence>
<keyword evidence="2" id="KW-1185">Reference proteome</keyword>
<dbReference type="EMBL" id="BK063680">
    <property type="protein sequence ID" value="DBA35617.1"/>
    <property type="molecule type" value="Genomic_DNA"/>
</dbReference>